<accession>A0ABU5PIK1</accession>
<dbReference type="Proteomes" id="UP001292216">
    <property type="component" value="Unassembled WGS sequence"/>
</dbReference>
<keyword evidence="2" id="KW-1185">Reference proteome</keyword>
<gene>
    <name evidence="1" type="ORF">U9M73_07130</name>
</gene>
<dbReference type="EMBL" id="JAYERP010000001">
    <property type="protein sequence ID" value="MEA3569771.1"/>
    <property type="molecule type" value="Genomic_DNA"/>
</dbReference>
<comment type="caution">
    <text evidence="1">The sequence shown here is derived from an EMBL/GenBank/DDBJ whole genome shotgun (WGS) entry which is preliminary data.</text>
</comment>
<name>A0ABU5PIK1_9BACL</name>
<evidence type="ECO:0000313" key="2">
    <source>
        <dbReference type="Proteomes" id="UP001292216"/>
    </source>
</evidence>
<protein>
    <submittedName>
        <fullName evidence="1">Uncharacterized protein</fullName>
    </submittedName>
</protein>
<proteinExistence type="predicted"/>
<reference evidence="1 2" key="1">
    <citation type="submission" date="2023-12" db="EMBL/GenBank/DDBJ databases">
        <title>Whole genome sequencing of Paenibacillus phoenicis isolated from the Phoenix Mars Lander spacecraft assembly facility.</title>
        <authorList>
            <person name="Garcia A."/>
            <person name="Venkateswaran K."/>
        </authorList>
    </citation>
    <scope>NUCLEOTIDE SEQUENCE [LARGE SCALE GENOMIC DNA]</scope>
    <source>
        <strain evidence="1 2">3PO2SA</strain>
    </source>
</reference>
<dbReference type="RefSeq" id="WP_260070764.1">
    <property type="nucleotide sequence ID" value="NZ_CBCSKM010000003.1"/>
</dbReference>
<sequence>MVYIGILYVLIMTVDWMMQKKEGVQLKTRMTVLLVSICFFITSEVTFKLKEQWNVIIMFQYLCHTLLGRSY</sequence>
<evidence type="ECO:0000313" key="1">
    <source>
        <dbReference type="EMBL" id="MEA3569771.1"/>
    </source>
</evidence>
<organism evidence="1 2">
    <name type="scientific">Paenibacillus phoenicis</name>
    <dbReference type="NCBI Taxonomy" id="554117"/>
    <lineage>
        <taxon>Bacteria</taxon>
        <taxon>Bacillati</taxon>
        <taxon>Bacillota</taxon>
        <taxon>Bacilli</taxon>
        <taxon>Bacillales</taxon>
        <taxon>Paenibacillaceae</taxon>
        <taxon>Paenibacillus</taxon>
    </lineage>
</organism>